<name>A0ABV2TP47_9RHOO</name>
<keyword evidence="3" id="KW-1185">Reference proteome</keyword>
<reference evidence="2 3" key="1">
    <citation type="submission" date="2024-07" db="EMBL/GenBank/DDBJ databases">
        <title>Uliginosibacterium flavum JJ3220;KACC:17644.</title>
        <authorList>
            <person name="Kim M.K."/>
        </authorList>
    </citation>
    <scope>NUCLEOTIDE SEQUENCE [LARGE SCALE GENOMIC DNA]</scope>
    <source>
        <strain evidence="2 3">KACC:17644</strain>
    </source>
</reference>
<organism evidence="2 3">
    <name type="scientific">Uliginosibacterium flavum</name>
    <dbReference type="NCBI Taxonomy" id="1396831"/>
    <lineage>
        <taxon>Bacteria</taxon>
        <taxon>Pseudomonadati</taxon>
        <taxon>Pseudomonadota</taxon>
        <taxon>Betaproteobacteria</taxon>
        <taxon>Rhodocyclales</taxon>
        <taxon>Zoogloeaceae</taxon>
        <taxon>Uliginosibacterium</taxon>
    </lineage>
</organism>
<evidence type="ECO:0000313" key="2">
    <source>
        <dbReference type="EMBL" id="MET7015695.1"/>
    </source>
</evidence>
<keyword evidence="1" id="KW-0732">Signal</keyword>
<evidence type="ECO:0000313" key="3">
    <source>
        <dbReference type="Proteomes" id="UP001549691"/>
    </source>
</evidence>
<feature type="chain" id="PRO_5046554176" evidence="1">
    <location>
        <begin position="23"/>
        <end position="142"/>
    </location>
</feature>
<dbReference type="EMBL" id="JBEWZI010000020">
    <property type="protein sequence ID" value="MET7015695.1"/>
    <property type="molecule type" value="Genomic_DNA"/>
</dbReference>
<sequence length="142" mass="15534">MTPTRTAAIRLTLQAIACASLACCGYAWGQAAEAQPERVSEQSLGRLFHTPQQRAVLDELRRRNARISHEQESDTIALQGIVRRSSGRSTVWINGQAHSSHAPVASYGERSARVFVGEGKTVELKVGEQIRLTPEQAEGKKP</sequence>
<feature type="signal peptide" evidence="1">
    <location>
        <begin position="1"/>
        <end position="22"/>
    </location>
</feature>
<dbReference type="Proteomes" id="UP001549691">
    <property type="component" value="Unassembled WGS sequence"/>
</dbReference>
<comment type="caution">
    <text evidence="2">The sequence shown here is derived from an EMBL/GenBank/DDBJ whole genome shotgun (WGS) entry which is preliminary data.</text>
</comment>
<evidence type="ECO:0000256" key="1">
    <source>
        <dbReference type="SAM" id="SignalP"/>
    </source>
</evidence>
<proteinExistence type="predicted"/>
<protein>
    <submittedName>
        <fullName evidence="2">Uncharacterized protein</fullName>
    </submittedName>
</protein>
<dbReference type="RefSeq" id="WP_354602153.1">
    <property type="nucleotide sequence ID" value="NZ_JBEWZI010000020.1"/>
</dbReference>
<gene>
    <name evidence="2" type="ORF">ABXR19_16005</name>
</gene>
<dbReference type="PROSITE" id="PS51257">
    <property type="entry name" value="PROKAR_LIPOPROTEIN"/>
    <property type="match status" value="1"/>
</dbReference>
<accession>A0ABV2TP47</accession>